<evidence type="ECO:0000256" key="1">
    <source>
        <dbReference type="SAM" id="MobiDB-lite"/>
    </source>
</evidence>
<evidence type="ECO:0000313" key="2">
    <source>
        <dbReference type="EMBL" id="KAG8171120.1"/>
    </source>
</evidence>
<feature type="region of interest" description="Disordered" evidence="1">
    <location>
        <begin position="1"/>
        <end position="87"/>
    </location>
</feature>
<dbReference type="Proteomes" id="UP000827092">
    <property type="component" value="Unassembled WGS sequence"/>
</dbReference>
<dbReference type="AlphaFoldDB" id="A0AAV6TGW6"/>
<accession>A0AAV6TGW6</accession>
<gene>
    <name evidence="2" type="ORF">JTE90_015572</name>
</gene>
<keyword evidence="3" id="KW-1185">Reference proteome</keyword>
<evidence type="ECO:0008006" key="4">
    <source>
        <dbReference type="Google" id="ProtNLM"/>
    </source>
</evidence>
<protein>
    <recommendedName>
        <fullName evidence="4">Transposase</fullName>
    </recommendedName>
</protein>
<organism evidence="2 3">
    <name type="scientific">Oedothorax gibbosus</name>
    <dbReference type="NCBI Taxonomy" id="931172"/>
    <lineage>
        <taxon>Eukaryota</taxon>
        <taxon>Metazoa</taxon>
        <taxon>Ecdysozoa</taxon>
        <taxon>Arthropoda</taxon>
        <taxon>Chelicerata</taxon>
        <taxon>Arachnida</taxon>
        <taxon>Araneae</taxon>
        <taxon>Araneomorphae</taxon>
        <taxon>Entelegynae</taxon>
        <taxon>Araneoidea</taxon>
        <taxon>Linyphiidae</taxon>
        <taxon>Erigoninae</taxon>
        <taxon>Oedothorax</taxon>
    </lineage>
</organism>
<feature type="compositionally biased region" description="Polar residues" evidence="1">
    <location>
        <begin position="23"/>
        <end position="35"/>
    </location>
</feature>
<dbReference type="PANTHER" id="PTHR37162">
    <property type="entry name" value="HAT FAMILY DIMERISATION DOMAINCONTAINING PROTEIN-RELATED"/>
    <property type="match status" value="1"/>
</dbReference>
<name>A0AAV6TGW6_9ARAC</name>
<dbReference type="PANTHER" id="PTHR37162:SF11">
    <property type="match status" value="1"/>
</dbReference>
<comment type="caution">
    <text evidence="2">The sequence shown here is derived from an EMBL/GenBank/DDBJ whole genome shotgun (WGS) entry which is preliminary data.</text>
</comment>
<dbReference type="EMBL" id="JAFNEN010004394">
    <property type="protein sequence ID" value="KAG8171120.1"/>
    <property type="molecule type" value="Genomic_DNA"/>
</dbReference>
<proteinExistence type="predicted"/>
<sequence>MGKQALTSHAVGKKHLDKDKYRQSTASVAVLFSSQRKSDGVSSTLAETASTTYTTPAEAASTTSSATDSSSISVPVPSTPIEGTSVGKNKPTERTYFVRDEVTKTEVLLCLLAVHRHQSVWDVSSLVDLLPLLFPDSEIASGVKLHKTKVSYGITYGLAPYFKEQLRETLLQCDMFAVGFDESLNKVSQNQQMDLVVRFWHPDKNEVCTRYLTSVFLGKSAVTDILIAFQNGLTGFDLKKMVQVSMDGPNVNKAFYSNLSSSLAENCEPDGPKLINFGTCGLHTVHLAFKTGCKNMQWEIVSFLRALYNLFQNVPSRRADFTKLTNSNIFPQKFFAIRWVENAKVAKRAIKILPAVQLYVKEIEQLKKNLKCHPKPKTTINVPQCNSYETVKDCVDDKLIICKLVFFQSMASFVEPFLTVSGEQASFSVFVL</sequence>
<feature type="compositionally biased region" description="Low complexity" evidence="1">
    <location>
        <begin position="42"/>
        <end position="81"/>
    </location>
</feature>
<evidence type="ECO:0000313" key="3">
    <source>
        <dbReference type="Proteomes" id="UP000827092"/>
    </source>
</evidence>
<reference evidence="2 3" key="1">
    <citation type="journal article" date="2022" name="Nat. Ecol. Evol.">
        <title>A masculinizing supergene underlies an exaggerated male reproductive morph in a spider.</title>
        <authorList>
            <person name="Hendrickx F."/>
            <person name="De Corte Z."/>
            <person name="Sonet G."/>
            <person name="Van Belleghem S.M."/>
            <person name="Kostlbacher S."/>
            <person name="Vangestel C."/>
        </authorList>
    </citation>
    <scope>NUCLEOTIDE SEQUENCE [LARGE SCALE GENOMIC DNA]</scope>
    <source>
        <strain evidence="2">W744_W776</strain>
    </source>
</reference>